<protein>
    <submittedName>
        <fullName evidence="3">Uncharacterized protein</fullName>
    </submittedName>
</protein>
<evidence type="ECO:0000313" key="4">
    <source>
        <dbReference type="Proteomes" id="UP000030750"/>
    </source>
</evidence>
<feature type="signal peptide" evidence="2">
    <location>
        <begin position="1"/>
        <end position="21"/>
    </location>
</feature>
<proteinExistence type="predicted"/>
<feature type="compositionally biased region" description="Basic and acidic residues" evidence="1">
    <location>
        <begin position="73"/>
        <end position="87"/>
    </location>
</feature>
<keyword evidence="4" id="KW-1185">Reference proteome</keyword>
<feature type="region of interest" description="Disordered" evidence="1">
    <location>
        <begin position="55"/>
        <end position="157"/>
    </location>
</feature>
<feature type="compositionally biased region" description="Basic and acidic residues" evidence="1">
    <location>
        <begin position="104"/>
        <end position="120"/>
    </location>
</feature>
<evidence type="ECO:0000313" key="3">
    <source>
        <dbReference type="EMBL" id="CDJ46631.1"/>
    </source>
</evidence>
<dbReference type="Proteomes" id="UP000030750">
    <property type="component" value="Unassembled WGS sequence"/>
</dbReference>
<organism evidence="3 4">
    <name type="scientific">Eimeria brunetti</name>
    <dbReference type="NCBI Taxonomy" id="51314"/>
    <lineage>
        <taxon>Eukaryota</taxon>
        <taxon>Sar</taxon>
        <taxon>Alveolata</taxon>
        <taxon>Apicomplexa</taxon>
        <taxon>Conoidasida</taxon>
        <taxon>Coccidia</taxon>
        <taxon>Eucoccidiorida</taxon>
        <taxon>Eimeriorina</taxon>
        <taxon>Eimeriidae</taxon>
        <taxon>Eimeria</taxon>
    </lineage>
</organism>
<evidence type="ECO:0000256" key="2">
    <source>
        <dbReference type="SAM" id="SignalP"/>
    </source>
</evidence>
<sequence length="157" mass="16970">MMDAFFRFFSLVAVVILGAGASTQRHFSVIRIACIAVDVVIPLLTSGDAAHLEVQMANPNSSSQPSGAGTSAEMHRHEQSASDDQQRDQQPPQEPSAANSAAHVGEEKDANQVALDDLRQHGTQMSKTERKQAEDYLRAKYGVPNPQEPADASEEAR</sequence>
<feature type="compositionally biased region" description="Polar residues" evidence="1">
    <location>
        <begin position="57"/>
        <end position="69"/>
    </location>
</feature>
<feature type="chain" id="PRO_5004673443" evidence="2">
    <location>
        <begin position="22"/>
        <end position="157"/>
    </location>
</feature>
<dbReference type="AlphaFoldDB" id="U6L8Y8"/>
<evidence type="ECO:0000256" key="1">
    <source>
        <dbReference type="SAM" id="MobiDB-lite"/>
    </source>
</evidence>
<reference evidence="3" key="1">
    <citation type="submission" date="2013-10" db="EMBL/GenBank/DDBJ databases">
        <title>Genomic analysis of the causative agents of coccidiosis in chickens.</title>
        <authorList>
            <person name="Reid A.J."/>
            <person name="Blake D."/>
            <person name="Billington K."/>
            <person name="Browne H."/>
            <person name="Dunn M."/>
            <person name="Hung S."/>
            <person name="Kawahara F."/>
            <person name="Miranda-Saavedra D."/>
            <person name="Mourier T."/>
            <person name="Nagra H."/>
            <person name="Otto T.D."/>
            <person name="Rawlings N."/>
            <person name="Sanchez A."/>
            <person name="Sanders M."/>
            <person name="Subramaniam C."/>
            <person name="Tay Y."/>
            <person name="Dear P."/>
            <person name="Doerig C."/>
            <person name="Gruber A."/>
            <person name="Parkinson J."/>
            <person name="Shirley M."/>
            <person name="Wan K.L."/>
            <person name="Berriman M."/>
            <person name="Tomley F."/>
            <person name="Pain A."/>
        </authorList>
    </citation>
    <scope>NUCLEOTIDE SEQUENCE [LARGE SCALE GENOMIC DNA]</scope>
    <source>
        <strain evidence="3">Houghton</strain>
    </source>
</reference>
<dbReference type="EMBL" id="HG710441">
    <property type="protein sequence ID" value="CDJ46631.1"/>
    <property type="molecule type" value="Genomic_DNA"/>
</dbReference>
<dbReference type="VEuPathDB" id="ToxoDB:EBH_0012990"/>
<accession>U6L8Y8</accession>
<keyword evidence="2" id="KW-0732">Signal</keyword>
<name>U6L8Y8_9EIME</name>
<gene>
    <name evidence="3" type="ORF">EBH_0012990</name>
</gene>
<reference evidence="3" key="2">
    <citation type="submission" date="2013-10" db="EMBL/GenBank/DDBJ databases">
        <authorList>
            <person name="Aslett M."/>
        </authorList>
    </citation>
    <scope>NUCLEOTIDE SEQUENCE [LARGE SCALE GENOMIC DNA]</scope>
    <source>
        <strain evidence="3">Houghton</strain>
    </source>
</reference>
<feature type="compositionally biased region" description="Basic and acidic residues" evidence="1">
    <location>
        <begin position="127"/>
        <end position="138"/>
    </location>
</feature>
<dbReference type="OrthoDB" id="346258at2759"/>